<evidence type="ECO:0000256" key="7">
    <source>
        <dbReference type="ARBA" id="ARBA00032824"/>
    </source>
</evidence>
<evidence type="ECO:0000256" key="3">
    <source>
        <dbReference type="ARBA" id="ARBA00022862"/>
    </source>
</evidence>
<evidence type="ECO:0000256" key="1">
    <source>
        <dbReference type="ARBA" id="ARBA00013017"/>
    </source>
</evidence>
<dbReference type="CDD" id="cd02970">
    <property type="entry name" value="PRX_like2"/>
    <property type="match status" value="1"/>
</dbReference>
<dbReference type="Gene3D" id="3.40.30.10">
    <property type="entry name" value="Glutaredoxin"/>
    <property type="match status" value="1"/>
</dbReference>
<sequence>MTLSEEIARFQERMAGQIPAGISTIMKSSTTTLAKSGILDKAKSVGDKAPAFSLPNSRREIISSESLLKKGPLVISFYRGSWCPYCNLEMKALQTALASIEKLGATLVAISPSLPEKSTGLGEKHSISFEILSDIGNKVAREYNVVFVMANELRPIYSQFGFDIENDTGNNSYEIPIPATYVVDTDGTIVSAFVDVDHTKRMEPSSIIETLESIARK</sequence>
<dbReference type="GO" id="GO:0045454">
    <property type="term" value="P:cell redox homeostasis"/>
    <property type="evidence" value="ECO:0007669"/>
    <property type="project" value="TreeGrafter"/>
</dbReference>
<dbReference type="InterPro" id="IPR050924">
    <property type="entry name" value="Peroxiredoxin_BCP/PrxQ"/>
</dbReference>
<feature type="domain" description="Thioredoxin" evidence="10">
    <location>
        <begin position="43"/>
        <end position="216"/>
    </location>
</feature>
<keyword evidence="4" id="KW-0560">Oxidoreductase</keyword>
<dbReference type="GO" id="GO:0008379">
    <property type="term" value="F:thioredoxin peroxidase activity"/>
    <property type="evidence" value="ECO:0007669"/>
    <property type="project" value="TreeGrafter"/>
</dbReference>
<keyword evidence="2" id="KW-0575">Peroxidase</keyword>
<evidence type="ECO:0000259" key="10">
    <source>
        <dbReference type="PROSITE" id="PS51352"/>
    </source>
</evidence>
<evidence type="ECO:0000256" key="6">
    <source>
        <dbReference type="ARBA" id="ARBA00023284"/>
    </source>
</evidence>
<dbReference type="EC" id="1.11.1.24" evidence="1"/>
<dbReference type="PANTHER" id="PTHR42801:SF7">
    <property type="entry name" value="SLL1159 PROTEIN"/>
    <property type="match status" value="1"/>
</dbReference>
<keyword evidence="6" id="KW-0676">Redox-active center</keyword>
<organism evidence="11">
    <name type="scientific">hydrothermal vent metagenome</name>
    <dbReference type="NCBI Taxonomy" id="652676"/>
    <lineage>
        <taxon>unclassified sequences</taxon>
        <taxon>metagenomes</taxon>
        <taxon>ecological metagenomes</taxon>
    </lineage>
</organism>
<evidence type="ECO:0000256" key="2">
    <source>
        <dbReference type="ARBA" id="ARBA00022559"/>
    </source>
</evidence>
<dbReference type="InterPro" id="IPR000866">
    <property type="entry name" value="AhpC/TSA"/>
</dbReference>
<proteinExistence type="inferred from homology"/>
<dbReference type="EMBL" id="UOGE01000078">
    <property type="protein sequence ID" value="VAX22767.1"/>
    <property type="molecule type" value="Genomic_DNA"/>
</dbReference>
<dbReference type="PROSITE" id="PS51352">
    <property type="entry name" value="THIOREDOXIN_2"/>
    <property type="match status" value="1"/>
</dbReference>
<comment type="catalytic activity">
    <reaction evidence="9">
        <text>a hydroperoxide + [thioredoxin]-dithiol = an alcohol + [thioredoxin]-disulfide + H2O</text>
        <dbReference type="Rhea" id="RHEA:62620"/>
        <dbReference type="Rhea" id="RHEA-COMP:10698"/>
        <dbReference type="Rhea" id="RHEA-COMP:10700"/>
        <dbReference type="ChEBI" id="CHEBI:15377"/>
        <dbReference type="ChEBI" id="CHEBI:29950"/>
        <dbReference type="ChEBI" id="CHEBI:30879"/>
        <dbReference type="ChEBI" id="CHEBI:35924"/>
        <dbReference type="ChEBI" id="CHEBI:50058"/>
        <dbReference type="EC" id="1.11.1.24"/>
    </reaction>
</comment>
<dbReference type="InterPro" id="IPR036249">
    <property type="entry name" value="Thioredoxin-like_sf"/>
</dbReference>
<dbReference type="GO" id="GO:0005737">
    <property type="term" value="C:cytoplasm"/>
    <property type="evidence" value="ECO:0007669"/>
    <property type="project" value="TreeGrafter"/>
</dbReference>
<keyword evidence="3" id="KW-0049">Antioxidant</keyword>
<comment type="similarity">
    <text evidence="8">Belongs to the peroxiredoxin family. BCP/PrxQ subfamily.</text>
</comment>
<reference evidence="11" key="1">
    <citation type="submission" date="2018-06" db="EMBL/GenBank/DDBJ databases">
        <authorList>
            <person name="Zhirakovskaya E."/>
        </authorList>
    </citation>
    <scope>NUCLEOTIDE SEQUENCE</scope>
</reference>
<dbReference type="Pfam" id="PF00578">
    <property type="entry name" value="AhpC-TSA"/>
    <property type="match status" value="1"/>
</dbReference>
<dbReference type="PANTHER" id="PTHR42801">
    <property type="entry name" value="THIOREDOXIN-DEPENDENT PEROXIDE REDUCTASE"/>
    <property type="match status" value="1"/>
</dbReference>
<dbReference type="SUPFAM" id="SSF52833">
    <property type="entry name" value="Thioredoxin-like"/>
    <property type="match status" value="1"/>
</dbReference>
<dbReference type="GO" id="GO:0034599">
    <property type="term" value="P:cellular response to oxidative stress"/>
    <property type="evidence" value="ECO:0007669"/>
    <property type="project" value="TreeGrafter"/>
</dbReference>
<evidence type="ECO:0000256" key="4">
    <source>
        <dbReference type="ARBA" id="ARBA00023002"/>
    </source>
</evidence>
<gene>
    <name evidence="11" type="ORF">MNBD_NITROSPINAE02-1921</name>
</gene>
<evidence type="ECO:0000256" key="8">
    <source>
        <dbReference type="ARBA" id="ARBA00038489"/>
    </source>
</evidence>
<evidence type="ECO:0000256" key="5">
    <source>
        <dbReference type="ARBA" id="ARBA00023157"/>
    </source>
</evidence>
<evidence type="ECO:0000256" key="9">
    <source>
        <dbReference type="ARBA" id="ARBA00049091"/>
    </source>
</evidence>
<evidence type="ECO:0000313" key="11">
    <source>
        <dbReference type="EMBL" id="VAX22767.1"/>
    </source>
</evidence>
<dbReference type="InterPro" id="IPR013766">
    <property type="entry name" value="Thioredoxin_domain"/>
</dbReference>
<accession>A0A3B1D225</accession>
<protein>
    <recommendedName>
        <fullName evidence="1">thioredoxin-dependent peroxiredoxin</fullName>
        <ecNumber evidence="1">1.11.1.24</ecNumber>
    </recommendedName>
    <alternativeName>
        <fullName evidence="7">Thioredoxin peroxidase</fullName>
    </alternativeName>
</protein>
<dbReference type="AlphaFoldDB" id="A0A3B1D225"/>
<keyword evidence="5" id="KW-1015">Disulfide bond</keyword>
<name>A0A3B1D225_9ZZZZ</name>